<dbReference type="SUPFAM" id="SSF55874">
    <property type="entry name" value="ATPase domain of HSP90 chaperone/DNA topoisomerase II/histidine kinase"/>
    <property type="match status" value="1"/>
</dbReference>
<evidence type="ECO:0000259" key="5">
    <source>
        <dbReference type="PROSITE" id="PS50109"/>
    </source>
</evidence>
<evidence type="ECO:0000256" key="3">
    <source>
        <dbReference type="ARBA" id="ARBA00022553"/>
    </source>
</evidence>
<keyword evidence="4" id="KW-1133">Transmembrane helix</keyword>
<keyword evidence="6" id="KW-0547">Nucleotide-binding</keyword>
<protein>
    <recommendedName>
        <fullName evidence="2">histidine kinase</fullName>
        <ecNumber evidence="2">2.7.13.3</ecNumber>
    </recommendedName>
</protein>
<evidence type="ECO:0000256" key="1">
    <source>
        <dbReference type="ARBA" id="ARBA00000085"/>
    </source>
</evidence>
<dbReference type="CDD" id="cd00082">
    <property type="entry name" value="HisKA"/>
    <property type="match status" value="1"/>
</dbReference>
<dbReference type="Proteomes" id="UP001302274">
    <property type="component" value="Unassembled WGS sequence"/>
</dbReference>
<dbReference type="InterPro" id="IPR005467">
    <property type="entry name" value="His_kinase_dom"/>
</dbReference>
<keyword evidence="3" id="KW-0597">Phosphoprotein</keyword>
<dbReference type="Pfam" id="PF00512">
    <property type="entry name" value="HisKA"/>
    <property type="match status" value="1"/>
</dbReference>
<keyword evidence="6" id="KW-0067">ATP-binding</keyword>
<accession>A0ABU5VZC2</accession>
<feature type="domain" description="Histidine kinase" evidence="5">
    <location>
        <begin position="205"/>
        <end position="424"/>
    </location>
</feature>
<keyword evidence="4" id="KW-0472">Membrane</keyword>
<dbReference type="GO" id="GO:0005524">
    <property type="term" value="F:ATP binding"/>
    <property type="evidence" value="ECO:0007669"/>
    <property type="project" value="UniProtKB-KW"/>
</dbReference>
<dbReference type="InterPro" id="IPR036890">
    <property type="entry name" value="HATPase_C_sf"/>
</dbReference>
<comment type="catalytic activity">
    <reaction evidence="1">
        <text>ATP + protein L-histidine = ADP + protein N-phospho-L-histidine.</text>
        <dbReference type="EC" id="2.7.13.3"/>
    </reaction>
</comment>
<dbReference type="CDD" id="cd00075">
    <property type="entry name" value="HATPase"/>
    <property type="match status" value="1"/>
</dbReference>
<dbReference type="InterPro" id="IPR003594">
    <property type="entry name" value="HATPase_dom"/>
</dbReference>
<comment type="caution">
    <text evidence="6">The sequence shown here is derived from an EMBL/GenBank/DDBJ whole genome shotgun (WGS) entry which is preliminary data.</text>
</comment>
<feature type="transmembrane region" description="Helical" evidence="4">
    <location>
        <begin position="156"/>
        <end position="179"/>
    </location>
</feature>
<evidence type="ECO:0000313" key="6">
    <source>
        <dbReference type="EMBL" id="MEA9358386.1"/>
    </source>
</evidence>
<dbReference type="Gene3D" id="1.10.287.130">
    <property type="match status" value="1"/>
</dbReference>
<dbReference type="SMART" id="SM00387">
    <property type="entry name" value="HATPase_c"/>
    <property type="match status" value="1"/>
</dbReference>
<dbReference type="InterPro" id="IPR036097">
    <property type="entry name" value="HisK_dim/P_sf"/>
</dbReference>
<evidence type="ECO:0000256" key="2">
    <source>
        <dbReference type="ARBA" id="ARBA00012438"/>
    </source>
</evidence>
<gene>
    <name evidence="6" type="ORF">SHI21_19275</name>
</gene>
<dbReference type="InterPro" id="IPR004358">
    <property type="entry name" value="Sig_transdc_His_kin-like_C"/>
</dbReference>
<keyword evidence="4" id="KW-0812">Transmembrane</keyword>
<dbReference type="Gene3D" id="3.30.565.10">
    <property type="entry name" value="Histidine kinase-like ATPase, C-terminal domain"/>
    <property type="match status" value="1"/>
</dbReference>
<evidence type="ECO:0000256" key="4">
    <source>
        <dbReference type="SAM" id="Phobius"/>
    </source>
</evidence>
<sequence>MISLNKIVEEQNQLVSGHAEELILAQKLHYEISMQFAAMPIYVLSGDDEILNSFENNRKDFTAILAKLKSMLNDPQEVKLLDDIFLAEKNMHEEGLKGIAMSRSGVSPQKVNQYFKNLKTLHTDVSLPELLQTLVSTKMRDFEDAKKEDAVLSRKIIFFLAIASIICIAFAGMITALFVKVVREKKKAEEKDAFISNARKEIVDTVSHDLKNPLSSIRLGLQYVEKKIAKSPCPEDYEVSKGLTIIFRSVDKMEKLISDLLDHTKLEAGKLVLEPVECDLAKFTKEVIEQFRPIAQSKDIQITSDLDDCGKTIVCDQGRVEQVISNIVGNALKFTPNGGQIHIMMKYESENAVISIHDTGYGMSHDQLEHVFDRYWQVKDTASQGTGLGLAIAKIVVETHHGKIWAESEPGKGSTFHFSLPAETNKTSYLH</sequence>
<proteinExistence type="predicted"/>
<dbReference type="PRINTS" id="PR00344">
    <property type="entry name" value="BCTRLSENSOR"/>
</dbReference>
<dbReference type="EMBL" id="JAYGJQ010000003">
    <property type="protein sequence ID" value="MEA9358386.1"/>
    <property type="molecule type" value="Genomic_DNA"/>
</dbReference>
<evidence type="ECO:0000313" key="7">
    <source>
        <dbReference type="Proteomes" id="UP001302274"/>
    </source>
</evidence>
<dbReference type="SUPFAM" id="SSF47384">
    <property type="entry name" value="Homodimeric domain of signal transducing histidine kinase"/>
    <property type="match status" value="1"/>
</dbReference>
<reference evidence="6 7" key="1">
    <citation type="submission" date="2023-11" db="EMBL/GenBank/DDBJ databases">
        <title>A Novel Polar Bacteriovorax (B. antarcticus) Isolated from the Biocrust in Antarctica.</title>
        <authorList>
            <person name="Mun W."/>
            <person name="Choi S.Y."/>
            <person name="Mitchell R.J."/>
        </authorList>
    </citation>
    <scope>NUCLEOTIDE SEQUENCE [LARGE SCALE GENOMIC DNA]</scope>
    <source>
        <strain evidence="6 7">PP10</strain>
    </source>
</reference>
<dbReference type="PANTHER" id="PTHR43547">
    <property type="entry name" value="TWO-COMPONENT HISTIDINE KINASE"/>
    <property type="match status" value="1"/>
</dbReference>
<dbReference type="Pfam" id="PF02518">
    <property type="entry name" value="HATPase_c"/>
    <property type="match status" value="1"/>
</dbReference>
<name>A0ABU5VZC2_9BACT</name>
<dbReference type="PANTHER" id="PTHR43547:SF2">
    <property type="entry name" value="HYBRID SIGNAL TRANSDUCTION HISTIDINE KINASE C"/>
    <property type="match status" value="1"/>
</dbReference>
<dbReference type="PROSITE" id="PS50109">
    <property type="entry name" value="HIS_KIN"/>
    <property type="match status" value="1"/>
</dbReference>
<dbReference type="InterPro" id="IPR003661">
    <property type="entry name" value="HisK_dim/P_dom"/>
</dbReference>
<dbReference type="EC" id="2.7.13.3" evidence="2"/>
<organism evidence="6 7">
    <name type="scientific">Bacteriovorax antarcticus</name>
    <dbReference type="NCBI Taxonomy" id="3088717"/>
    <lineage>
        <taxon>Bacteria</taxon>
        <taxon>Pseudomonadati</taxon>
        <taxon>Bdellovibrionota</taxon>
        <taxon>Bacteriovoracia</taxon>
        <taxon>Bacteriovoracales</taxon>
        <taxon>Bacteriovoracaceae</taxon>
        <taxon>Bacteriovorax</taxon>
    </lineage>
</organism>
<keyword evidence="7" id="KW-1185">Reference proteome</keyword>
<dbReference type="RefSeq" id="WP_323578764.1">
    <property type="nucleotide sequence ID" value="NZ_JAYGJQ010000003.1"/>
</dbReference>
<dbReference type="SMART" id="SM00388">
    <property type="entry name" value="HisKA"/>
    <property type="match status" value="1"/>
</dbReference>